<protein>
    <submittedName>
        <fullName evidence="2">Uncharacterized protein</fullName>
    </submittedName>
</protein>
<dbReference type="RefSeq" id="YP_009831896.1">
    <property type="nucleotide sequence ID" value="NC_048650.1"/>
</dbReference>
<keyword evidence="3" id="KW-1185">Reference proteome</keyword>
<evidence type="ECO:0000313" key="3">
    <source>
        <dbReference type="Proteomes" id="UP000224898"/>
    </source>
</evidence>
<feature type="region of interest" description="Disordered" evidence="1">
    <location>
        <begin position="22"/>
        <end position="42"/>
    </location>
</feature>
<dbReference type="AntiFam" id="ANF00010">
    <property type="entry name" value="tRNA translation"/>
</dbReference>
<dbReference type="KEGG" id="vg:55601585"/>
<accession>A0A6C1FJ77</accession>
<dbReference type="GeneID" id="55601585"/>
<sequence>MVGGTGKHKALRGYASVAQWKEQQPSKLTVAGSNPAGGTQVI</sequence>
<dbReference type="Proteomes" id="UP000224898">
    <property type="component" value="Segment"/>
</dbReference>
<evidence type="ECO:0000256" key="1">
    <source>
        <dbReference type="SAM" id="MobiDB-lite"/>
    </source>
</evidence>
<name>A0A6C1FJ77_9CAUD</name>
<evidence type="ECO:0000313" key="2">
    <source>
        <dbReference type="EMBL" id="QIE02564.1"/>
    </source>
</evidence>
<dbReference type="EMBL" id="KX925554">
    <property type="protein sequence ID" value="QIE02564.1"/>
    <property type="molecule type" value="Genomic_DNA"/>
</dbReference>
<reference evidence="2 3" key="1">
    <citation type="submission" date="2016-09" db="EMBL/GenBank/DDBJ databases">
        <title>Complete Genome Sequence of Streptomyces 5a phage BRock.</title>
        <authorList>
            <person name="Crossman A."/>
            <person name="Baron S."/>
            <person name="Jamdagni P."/>
            <person name="Khatri P."/>
            <person name="Sharma D."/>
            <person name="Pandey M."/>
            <person name="Goyal S."/>
            <person name="Kumar S."/>
            <person name="Phogat A."/>
            <person name="Chawla G."/>
            <person name="Pasricha M."/>
            <person name="Gupta K."/>
            <person name="Bazzad D."/>
            <person name="Aggarwal V."/>
            <person name="Poughat A."/>
            <person name="Singh K."/>
            <person name="Rana P."/>
            <person name="Gautam R."/>
            <person name="Sharma V."/>
            <person name="Tyagi D."/>
            <person name="Shahi A."/>
            <person name="Jangra N."/>
            <person name="Malik M."/>
            <person name="Sidhu P.K."/>
            <person name="Malik S."/>
            <person name="Ghalyan Y."/>
            <person name="Sharma S.S."/>
            <person name="Malik A."/>
            <person name="Chuttani R."/>
            <person name="Bamal N."/>
            <person name="Bhadula D."/>
            <person name="Batra A."/>
            <person name="Temple L."/>
            <person name="Nehra K."/>
        </authorList>
    </citation>
    <scope>NUCLEOTIDE SEQUENCE [LARGE SCALE GENOMIC DNA]</scope>
</reference>
<organism evidence="2 3">
    <name type="scientific">Streptomyces phage BRock</name>
    <dbReference type="NCBI Taxonomy" id="1913591"/>
    <lineage>
        <taxon>Viruses</taxon>
        <taxon>Duplodnaviria</taxon>
        <taxon>Heunggongvirae</taxon>
        <taxon>Uroviricota</taxon>
        <taxon>Caudoviricetes</taxon>
        <taxon>Borockvirus</taxon>
        <taxon>Borockvirus brock</taxon>
    </lineage>
</organism>
<proteinExistence type="predicted"/>